<dbReference type="CDD" id="cd00067">
    <property type="entry name" value="GAL4"/>
    <property type="match status" value="1"/>
</dbReference>
<dbReference type="OrthoDB" id="2123952at2759"/>
<proteinExistence type="predicted"/>
<keyword evidence="2" id="KW-0479">Metal-binding</keyword>
<dbReference type="PANTHER" id="PTHR47338">
    <property type="entry name" value="ZN(II)2CYS6 TRANSCRIPTION FACTOR (EUROFUNG)-RELATED"/>
    <property type="match status" value="1"/>
</dbReference>
<dbReference type="PROSITE" id="PS00463">
    <property type="entry name" value="ZN2_CY6_FUNGAL_1"/>
    <property type="match status" value="1"/>
</dbReference>
<accession>A0A168J984</accession>
<dbReference type="SMART" id="SM00066">
    <property type="entry name" value="GAL4"/>
    <property type="match status" value="1"/>
</dbReference>
<dbReference type="AlphaFoldDB" id="A0A168J984"/>
<dbReference type="Gene3D" id="4.10.240.10">
    <property type="entry name" value="Zn(2)-C6 fungal-type DNA-binding domain"/>
    <property type="match status" value="1"/>
</dbReference>
<dbReference type="Pfam" id="PF04082">
    <property type="entry name" value="Fungal_trans"/>
    <property type="match status" value="1"/>
</dbReference>
<gene>
    <name evidence="8" type="ORF">MUCCIDRAFT_112333</name>
</gene>
<evidence type="ECO:0000256" key="6">
    <source>
        <dbReference type="SAM" id="MobiDB-lite"/>
    </source>
</evidence>
<evidence type="ECO:0000256" key="5">
    <source>
        <dbReference type="ARBA" id="ARBA00023242"/>
    </source>
</evidence>
<feature type="compositionally biased region" description="Polar residues" evidence="6">
    <location>
        <begin position="685"/>
        <end position="698"/>
    </location>
</feature>
<evidence type="ECO:0000256" key="1">
    <source>
        <dbReference type="ARBA" id="ARBA00004123"/>
    </source>
</evidence>
<comment type="subcellular location">
    <subcellularLocation>
        <location evidence="1">Nucleus</location>
    </subcellularLocation>
</comment>
<comment type="caution">
    <text evidence="8">The sequence shown here is derived from an EMBL/GenBank/DDBJ whole genome shotgun (WGS) entry which is preliminary data.</text>
</comment>
<dbReference type="STRING" id="747725.A0A168J984"/>
<dbReference type="SUPFAM" id="SSF57701">
    <property type="entry name" value="Zn2/Cys6 DNA-binding domain"/>
    <property type="match status" value="1"/>
</dbReference>
<dbReference type="PANTHER" id="PTHR47338:SF5">
    <property type="entry name" value="ZN(II)2CYS6 TRANSCRIPTION FACTOR (EUROFUNG)"/>
    <property type="match status" value="1"/>
</dbReference>
<reference evidence="8 9" key="1">
    <citation type="submission" date="2015-06" db="EMBL/GenBank/DDBJ databases">
        <title>Expansion of signal transduction pathways in fungi by whole-genome duplication.</title>
        <authorList>
            <consortium name="DOE Joint Genome Institute"/>
            <person name="Corrochano L.M."/>
            <person name="Kuo A."/>
            <person name="Marcet-Houben M."/>
            <person name="Polaino S."/>
            <person name="Salamov A."/>
            <person name="Villalobos J.M."/>
            <person name="Alvarez M.I."/>
            <person name="Avalos J."/>
            <person name="Benito E.P."/>
            <person name="Benoit I."/>
            <person name="Burger G."/>
            <person name="Camino L.P."/>
            <person name="Canovas D."/>
            <person name="Cerda-Olmedo E."/>
            <person name="Cheng J.-F."/>
            <person name="Dominguez A."/>
            <person name="Elias M."/>
            <person name="Eslava A.P."/>
            <person name="Glaser F."/>
            <person name="Grimwood J."/>
            <person name="Gutierrez G."/>
            <person name="Heitman J."/>
            <person name="Henrissat B."/>
            <person name="Iturriaga E.A."/>
            <person name="Lang B.F."/>
            <person name="Lavin J.L."/>
            <person name="Lee S."/>
            <person name="Li W."/>
            <person name="Lindquist E."/>
            <person name="Lopez-Garcia S."/>
            <person name="Luque E.M."/>
            <person name="Marcos A.T."/>
            <person name="Martin J."/>
            <person name="Mccluskey K."/>
            <person name="Medina H.R."/>
            <person name="Miralles-Duran A."/>
            <person name="Miyazaki A."/>
            <person name="Munoz-Torres E."/>
            <person name="Oguiza J.A."/>
            <person name="Ohm R."/>
            <person name="Olmedo M."/>
            <person name="Orejas M."/>
            <person name="Ortiz-Castellanos L."/>
            <person name="Pisabarro A.G."/>
            <person name="Rodriguez-Romero J."/>
            <person name="Ruiz-Herrera J."/>
            <person name="Ruiz-Vazquez R."/>
            <person name="Sanz C."/>
            <person name="Schackwitz W."/>
            <person name="Schmutz J."/>
            <person name="Shahriari M."/>
            <person name="Shelest E."/>
            <person name="Silva-Franco F."/>
            <person name="Soanes D."/>
            <person name="Syed K."/>
            <person name="Tagua V.G."/>
            <person name="Talbot N.J."/>
            <person name="Thon M."/>
            <person name="De Vries R.P."/>
            <person name="Wiebenga A."/>
            <person name="Yadav J.S."/>
            <person name="Braun E.L."/>
            <person name="Baker S."/>
            <person name="Garre V."/>
            <person name="Horwitz B."/>
            <person name="Torres-Martinez S."/>
            <person name="Idnurm A."/>
            <person name="Herrera-Estrella A."/>
            <person name="Gabaldon T."/>
            <person name="Grigoriev I.V."/>
        </authorList>
    </citation>
    <scope>NUCLEOTIDE SEQUENCE [LARGE SCALE GENOMIC DNA]</scope>
    <source>
        <strain evidence="8 9">CBS 277.49</strain>
    </source>
</reference>
<dbReference type="InterPro" id="IPR001138">
    <property type="entry name" value="Zn2Cys6_DnaBD"/>
</dbReference>
<dbReference type="SMART" id="SM00906">
    <property type="entry name" value="Fungal_trans"/>
    <property type="match status" value="1"/>
</dbReference>
<dbReference type="CDD" id="cd12148">
    <property type="entry name" value="fungal_TF_MHR"/>
    <property type="match status" value="1"/>
</dbReference>
<keyword evidence="5" id="KW-0539">Nucleus</keyword>
<dbReference type="InterPro" id="IPR050815">
    <property type="entry name" value="TF_fung"/>
</dbReference>
<dbReference type="GO" id="GO:0008270">
    <property type="term" value="F:zinc ion binding"/>
    <property type="evidence" value="ECO:0007669"/>
    <property type="project" value="InterPro"/>
</dbReference>
<dbReference type="InterPro" id="IPR007219">
    <property type="entry name" value="XnlR_reg_dom"/>
</dbReference>
<name>A0A168J984_MUCCL</name>
<feature type="compositionally biased region" description="Low complexity" evidence="6">
    <location>
        <begin position="769"/>
        <end position="818"/>
    </location>
</feature>
<feature type="compositionally biased region" description="Low complexity" evidence="6">
    <location>
        <begin position="673"/>
        <end position="684"/>
    </location>
</feature>
<feature type="region of interest" description="Disordered" evidence="6">
    <location>
        <begin position="762"/>
        <end position="818"/>
    </location>
</feature>
<organism evidence="8 9">
    <name type="scientific">Mucor lusitanicus CBS 277.49</name>
    <dbReference type="NCBI Taxonomy" id="747725"/>
    <lineage>
        <taxon>Eukaryota</taxon>
        <taxon>Fungi</taxon>
        <taxon>Fungi incertae sedis</taxon>
        <taxon>Mucoromycota</taxon>
        <taxon>Mucoromycotina</taxon>
        <taxon>Mucoromycetes</taxon>
        <taxon>Mucorales</taxon>
        <taxon>Mucorineae</taxon>
        <taxon>Mucoraceae</taxon>
        <taxon>Mucor</taxon>
    </lineage>
</organism>
<dbReference type="GO" id="GO:0006351">
    <property type="term" value="P:DNA-templated transcription"/>
    <property type="evidence" value="ECO:0007669"/>
    <property type="project" value="InterPro"/>
</dbReference>
<evidence type="ECO:0000259" key="7">
    <source>
        <dbReference type="PROSITE" id="PS50048"/>
    </source>
</evidence>
<dbReference type="EMBL" id="AMYB01000006">
    <property type="protein sequence ID" value="OAD00911.1"/>
    <property type="molecule type" value="Genomic_DNA"/>
</dbReference>
<feature type="region of interest" description="Disordered" evidence="6">
    <location>
        <begin position="581"/>
        <end position="698"/>
    </location>
</feature>
<dbReference type="GO" id="GO:0000981">
    <property type="term" value="F:DNA-binding transcription factor activity, RNA polymerase II-specific"/>
    <property type="evidence" value="ECO:0007669"/>
    <property type="project" value="InterPro"/>
</dbReference>
<dbReference type="VEuPathDB" id="FungiDB:MUCCIDRAFT_112333"/>
<dbReference type="InterPro" id="IPR036864">
    <property type="entry name" value="Zn2-C6_fun-type_DNA-bd_sf"/>
</dbReference>
<dbReference type="GO" id="GO:0005634">
    <property type="term" value="C:nucleus"/>
    <property type="evidence" value="ECO:0007669"/>
    <property type="project" value="UniProtKB-SubCell"/>
</dbReference>
<protein>
    <submittedName>
        <fullName evidence="8">Zn(2)-C6 fungal-specific transcription factor</fullName>
    </submittedName>
</protein>
<evidence type="ECO:0000313" key="8">
    <source>
        <dbReference type="EMBL" id="OAD00911.1"/>
    </source>
</evidence>
<feature type="domain" description="Zn(2)-C6 fungal-type" evidence="7">
    <location>
        <begin position="23"/>
        <end position="53"/>
    </location>
</feature>
<evidence type="ECO:0000256" key="4">
    <source>
        <dbReference type="ARBA" id="ARBA00023163"/>
    </source>
</evidence>
<keyword evidence="9" id="KW-1185">Reference proteome</keyword>
<dbReference type="Pfam" id="PF00172">
    <property type="entry name" value="Zn_clus"/>
    <property type="match status" value="1"/>
</dbReference>
<evidence type="ECO:0000256" key="2">
    <source>
        <dbReference type="ARBA" id="ARBA00022723"/>
    </source>
</evidence>
<feature type="region of interest" description="Disordered" evidence="6">
    <location>
        <begin position="81"/>
        <end position="117"/>
    </location>
</feature>
<evidence type="ECO:0000256" key="3">
    <source>
        <dbReference type="ARBA" id="ARBA00023015"/>
    </source>
</evidence>
<keyword evidence="4" id="KW-0804">Transcription</keyword>
<dbReference type="PROSITE" id="PS50048">
    <property type="entry name" value="ZN2_CY6_FUNGAL_2"/>
    <property type="match status" value="1"/>
</dbReference>
<keyword evidence="3" id="KW-0805">Transcription regulation</keyword>
<dbReference type="Proteomes" id="UP000077051">
    <property type="component" value="Unassembled WGS sequence"/>
</dbReference>
<feature type="compositionally biased region" description="Low complexity" evidence="6">
    <location>
        <begin position="589"/>
        <end position="614"/>
    </location>
</feature>
<evidence type="ECO:0000313" key="9">
    <source>
        <dbReference type="Proteomes" id="UP000077051"/>
    </source>
</evidence>
<sequence>MFYEQHYEPKASNSKKRVRASQACVHCRKKKIKCDESRPDCGQCQEANVLCEYTEPKKRGPRKGYVQLLEERLAQMERKLMGPGVPNYNGNSNQHPHISDEDNQSLSSTPNRAHSPIHLYENPDQTSDLPPLDIVNHLVDLFFKNINSVFPFVHRHVLKRSIQDGSISRPLLYSVLAIGARFSDNPSIKTSPPYLAGERFAEKALSLVDADTLQPNLENIQFWGIMSCLEYGRASGSKSWIYGGLAIIVYRFCQELGYYKEDALGLPIVSEDGSIDTVAMALRRRVFWSCFCLDKLSSAGTRRPQCIDRSDCDSSPPNISECLLLRDPMFHRNVDGKSLQDDSLMNIPKHYMRCVETYGEVNKFMNRAKSTSAAINWPPIAEFRNLDAQLRAWKDGLPDIFQFNQKNLDHHRQFASYHYVNIWLSSHAVWCSSMMILHRVSLAFSDVKPTDIIEKDLYRRIQSSIDACRLCVRDAMGIFEAIKDLCGSNTLPYMGYSAYVFATVLMTSTFSGTPELCKKSSRALKMLYDLIDGLRPYWPMCERLANATKELLIAHQKLYEQEDINVTSYSSYSTFDPTKQQDVKINYDSRSPVTSRSPSSHSSSSISMSPVSMHNTHQSPAISSLLGPTTNTSEPSIIPPYQQQQQHIHDPFKTTNNQHYLVPSTPPSSAGHQQQEQQEQQQQQRYMNPSRQQAQDQSSALAFNWNRGNEIDFNSLEFLYDTGLFGQVVFDVNSEADAVPSSLNYPTQQSIYQPILSSQPYISQQASLPQTSTPQNNTPTPPSAASASSAFQPMMTQQQPQQQQNSPSSYNPSKSLWN</sequence>
<dbReference type="GO" id="GO:0003677">
    <property type="term" value="F:DNA binding"/>
    <property type="evidence" value="ECO:0007669"/>
    <property type="project" value="InterPro"/>
</dbReference>
<feature type="compositionally biased region" description="Polar residues" evidence="6">
    <location>
        <begin position="615"/>
        <end position="635"/>
    </location>
</feature>